<proteinExistence type="predicted"/>
<sequence length="123" mass="13636">MPGRRAVVVRPPHRVPVWWPSGLTACTPATRRRLKARTPTPHGRSRRRAACTPRRLLPPTRPRKPQPPTSTLQTGLQSPPHARRAAYPPRSRQPPPPGRRRRTAHVLSGLSDLGLLCLGGEAK</sequence>
<accession>A0A1V1H062</accession>
<evidence type="ECO:0000256" key="1">
    <source>
        <dbReference type="SAM" id="MobiDB-lite"/>
    </source>
</evidence>
<dbReference type="EMBL" id="AP011458">
    <property type="protein sequence ID" value="BAX24759.1"/>
    <property type="molecule type" value="Genomic_DNA"/>
</dbReference>
<organism evidence="2">
    <name type="scientific">Oryza glaberrima</name>
    <name type="common">African rice</name>
    <dbReference type="NCBI Taxonomy" id="4538"/>
    <lineage>
        <taxon>Eukaryota</taxon>
        <taxon>Viridiplantae</taxon>
        <taxon>Streptophyta</taxon>
        <taxon>Embryophyta</taxon>
        <taxon>Tracheophyta</taxon>
        <taxon>Spermatophyta</taxon>
        <taxon>Magnoliopsida</taxon>
        <taxon>Liliopsida</taxon>
        <taxon>Poales</taxon>
        <taxon>Poaceae</taxon>
        <taxon>BOP clade</taxon>
        <taxon>Oryzoideae</taxon>
        <taxon>Oryzeae</taxon>
        <taxon>Oryzinae</taxon>
        <taxon>Oryza</taxon>
    </lineage>
</organism>
<dbReference type="PROSITE" id="PS51257">
    <property type="entry name" value="PROKAR_LIPOPROTEIN"/>
    <property type="match status" value="1"/>
</dbReference>
<feature type="region of interest" description="Disordered" evidence="1">
    <location>
        <begin position="29"/>
        <end position="112"/>
    </location>
</feature>
<protein>
    <submittedName>
        <fullName evidence="2">Uncharacterized protein</fullName>
    </submittedName>
</protein>
<dbReference type="AlphaFoldDB" id="A0A1V1H062"/>
<reference evidence="2" key="1">
    <citation type="submission" date="2009-05" db="EMBL/GenBank/DDBJ databases">
        <title>Oryza sativa Japonica Group genomic DNA, chromosome 6, BAC clone:KMK0024M20, cultivar:Khau Mac Kho.</title>
        <authorList>
            <person name="Matsumoto T."/>
            <person name="Wu J."/>
            <person name="Kanamori H."/>
        </authorList>
    </citation>
    <scope>NUCLEOTIDE SEQUENCE</scope>
    <source>
        <strain evidence="2">IRGC 104038</strain>
    </source>
</reference>
<name>A0A1V1H062_ORYGL</name>
<evidence type="ECO:0000313" key="2">
    <source>
        <dbReference type="EMBL" id="BAX24759.1"/>
    </source>
</evidence>
<gene>
    <name evidence="2" type="primary">Ogla0005M11.12</name>
</gene>